<dbReference type="PANTHER" id="PTHR35369:SF2">
    <property type="entry name" value="BLR3025 PROTEIN"/>
    <property type="match status" value="1"/>
</dbReference>
<organism evidence="4 5">
    <name type="scientific">Leucobacter luti</name>
    <dbReference type="NCBI Taxonomy" id="340320"/>
    <lineage>
        <taxon>Bacteria</taxon>
        <taxon>Bacillati</taxon>
        <taxon>Actinomycetota</taxon>
        <taxon>Actinomycetes</taxon>
        <taxon>Micrococcales</taxon>
        <taxon>Microbacteriaceae</taxon>
        <taxon>Leucobacter</taxon>
    </lineage>
</organism>
<feature type="region of interest" description="Disordered" evidence="2">
    <location>
        <begin position="362"/>
        <end position="382"/>
    </location>
</feature>
<evidence type="ECO:0000259" key="3">
    <source>
        <dbReference type="PROSITE" id="PS50173"/>
    </source>
</evidence>
<dbReference type="Pfam" id="PF00817">
    <property type="entry name" value="IMS"/>
    <property type="match status" value="1"/>
</dbReference>
<dbReference type="AlphaFoldDB" id="A0A4R6RYP8"/>
<accession>A0A4R6RYP8</accession>
<dbReference type="PROSITE" id="PS50173">
    <property type="entry name" value="UMUC"/>
    <property type="match status" value="1"/>
</dbReference>
<comment type="caution">
    <text evidence="4">The sequence shown here is derived from an EMBL/GenBank/DDBJ whole genome shotgun (WGS) entry which is preliminary data.</text>
</comment>
<keyword evidence="5" id="KW-1185">Reference proteome</keyword>
<name>A0A4R6RYP8_9MICO</name>
<dbReference type="InterPro" id="IPR043502">
    <property type="entry name" value="DNA/RNA_pol_sf"/>
</dbReference>
<evidence type="ECO:0000256" key="1">
    <source>
        <dbReference type="ARBA" id="ARBA00022763"/>
    </source>
</evidence>
<evidence type="ECO:0000313" key="5">
    <source>
        <dbReference type="Proteomes" id="UP000295601"/>
    </source>
</evidence>
<proteinExistence type="predicted"/>
<reference evidence="4 5" key="1">
    <citation type="submission" date="2019-03" db="EMBL/GenBank/DDBJ databases">
        <title>Genomic analyses of the natural microbiome of Caenorhabditis elegans.</title>
        <authorList>
            <person name="Samuel B."/>
        </authorList>
    </citation>
    <scope>NUCLEOTIDE SEQUENCE [LARGE SCALE GENOMIC DNA]</scope>
    <source>
        <strain evidence="4 5">JUb18</strain>
    </source>
</reference>
<dbReference type="SUPFAM" id="SSF56672">
    <property type="entry name" value="DNA/RNA polymerases"/>
    <property type="match status" value="1"/>
</dbReference>
<dbReference type="InterPro" id="IPR050356">
    <property type="entry name" value="SulA_CellDiv_inhibitor"/>
</dbReference>
<dbReference type="RefSeq" id="WP_133616894.1">
    <property type="nucleotide sequence ID" value="NZ_SNYA01000005.1"/>
</dbReference>
<dbReference type="Proteomes" id="UP000295601">
    <property type="component" value="Unassembled WGS sequence"/>
</dbReference>
<evidence type="ECO:0000256" key="2">
    <source>
        <dbReference type="SAM" id="MobiDB-lite"/>
    </source>
</evidence>
<keyword evidence="1" id="KW-0227">DNA damage</keyword>
<dbReference type="EMBL" id="SNYA01000005">
    <property type="protein sequence ID" value="TDP91386.1"/>
    <property type="molecule type" value="Genomic_DNA"/>
</dbReference>
<dbReference type="InterPro" id="IPR001126">
    <property type="entry name" value="UmuC"/>
</dbReference>
<dbReference type="Gene3D" id="3.40.1170.60">
    <property type="match status" value="1"/>
</dbReference>
<gene>
    <name evidence="4" type="ORF">EDF62_2001</name>
</gene>
<dbReference type="CDD" id="cd03468">
    <property type="entry name" value="PolY_like"/>
    <property type="match status" value="1"/>
</dbReference>
<dbReference type="OrthoDB" id="5244088at2"/>
<evidence type="ECO:0000313" key="4">
    <source>
        <dbReference type="EMBL" id="TDP91386.1"/>
    </source>
</evidence>
<protein>
    <submittedName>
        <fullName evidence="4">Protein ImuB</fullName>
    </submittedName>
</protein>
<feature type="domain" description="UmuC" evidence="3">
    <location>
        <begin position="48"/>
        <end position="203"/>
    </location>
</feature>
<sequence length="544" mass="59048">MSAAERVLVFWVPDWPIHAYLRDHAEEVAGDSAADSAADIAEELPAAIAVIANRSVVACSAAAREEGVRVGLREREAQMRCPELALRPHDPEVDERRFAPVLAAIEEIIPGVEPRRPGLCAMRARGPVRYYGGEEPAAAALLQLAETLELEGVRIGIADGLFTAEQAARAATTTPGITAPRAEVRIVAPGGSAAFLSPLPVDRAAPGEFAEVLTGLGIRTLGALAALPEDAVRQRFGAAGIAAHRRATAIGPAHGVEVRPRTPVKEFAVELSFEPPVDTAEQLAFTCVTLAERFIAGLAEEHLVCTALRVELTDDIGVRHEREWAHPRRFTASDTVGRLRWQAASLSQDSDRGGAGVTRVRITPTHTDRAAAHEPGLWNTEPDERVHHHLSRAQNRLGHAAVGTMQLTGGRLLTNRQRLLPWGTTRTRPRDARASAAGPWPGSLTGPVPSRVFAEPLPAALLDTTGTEVGIDAEDLLTAAPARLRVSRTDFPDPVQHWSHPWPLRERWWQGAPDRVRLQLELADGDAWLLFYEEGKWFAEGRYD</sequence>
<dbReference type="PANTHER" id="PTHR35369">
    <property type="entry name" value="BLR3025 PROTEIN-RELATED"/>
    <property type="match status" value="1"/>
</dbReference>
<dbReference type="GO" id="GO:0006281">
    <property type="term" value="P:DNA repair"/>
    <property type="evidence" value="ECO:0007669"/>
    <property type="project" value="InterPro"/>
</dbReference>